<name>X0TG07_9ZZZZ</name>
<gene>
    <name evidence="1" type="ORF">S01H1_25812</name>
</gene>
<dbReference type="AlphaFoldDB" id="X0TG07"/>
<comment type="caution">
    <text evidence="1">The sequence shown here is derived from an EMBL/GenBank/DDBJ whole genome shotgun (WGS) entry which is preliminary data.</text>
</comment>
<sequence>EVRDFYRALGVERKAQGVAVHEVLSALTLLRKHVWTYARSKGVWQRPIEVYRVLELNRRIALFFDKAIYYTTLGFVEAPAPRAT</sequence>
<reference evidence="1" key="1">
    <citation type="journal article" date="2014" name="Front. Microbiol.">
        <title>High frequency of phylogenetically diverse reductive dehalogenase-homologous genes in deep subseafloor sedimentary metagenomes.</title>
        <authorList>
            <person name="Kawai M."/>
            <person name="Futagami T."/>
            <person name="Toyoda A."/>
            <person name="Takaki Y."/>
            <person name="Nishi S."/>
            <person name="Hori S."/>
            <person name="Arai W."/>
            <person name="Tsubouchi T."/>
            <person name="Morono Y."/>
            <person name="Uchiyama I."/>
            <person name="Ito T."/>
            <person name="Fujiyama A."/>
            <person name="Inagaki F."/>
            <person name="Takami H."/>
        </authorList>
    </citation>
    <scope>NUCLEOTIDE SEQUENCE</scope>
    <source>
        <strain evidence="1">Expedition CK06-06</strain>
    </source>
</reference>
<protein>
    <submittedName>
        <fullName evidence="1">Uncharacterized protein</fullName>
    </submittedName>
</protein>
<accession>X0TG07</accession>
<feature type="non-terminal residue" evidence="1">
    <location>
        <position position="1"/>
    </location>
</feature>
<dbReference type="EMBL" id="BARS01015616">
    <property type="protein sequence ID" value="GAF92458.1"/>
    <property type="molecule type" value="Genomic_DNA"/>
</dbReference>
<proteinExistence type="predicted"/>
<organism evidence="1">
    <name type="scientific">marine sediment metagenome</name>
    <dbReference type="NCBI Taxonomy" id="412755"/>
    <lineage>
        <taxon>unclassified sequences</taxon>
        <taxon>metagenomes</taxon>
        <taxon>ecological metagenomes</taxon>
    </lineage>
</organism>
<evidence type="ECO:0000313" key="1">
    <source>
        <dbReference type="EMBL" id="GAF92458.1"/>
    </source>
</evidence>